<name>A0A2I0QR79_9BACI</name>
<dbReference type="EMBL" id="PJNH01000004">
    <property type="protein sequence ID" value="PKR76833.1"/>
    <property type="molecule type" value="Genomic_DNA"/>
</dbReference>
<dbReference type="Proteomes" id="UP000243524">
    <property type="component" value="Unassembled WGS sequence"/>
</dbReference>
<organism evidence="1 2">
    <name type="scientific">Halalkalibacillus sediminis</name>
    <dbReference type="NCBI Taxonomy" id="2018042"/>
    <lineage>
        <taxon>Bacteria</taxon>
        <taxon>Bacillati</taxon>
        <taxon>Bacillota</taxon>
        <taxon>Bacilli</taxon>
        <taxon>Bacillales</taxon>
        <taxon>Bacillaceae</taxon>
        <taxon>Halalkalibacillus</taxon>
    </lineage>
</organism>
<accession>A0A2I0QR79</accession>
<evidence type="ECO:0000313" key="2">
    <source>
        <dbReference type="Proteomes" id="UP000243524"/>
    </source>
</evidence>
<gene>
    <name evidence="1" type="ORF">CEY16_13545</name>
</gene>
<sequence>MKGKFARLVILAFVLIQFVGCSDRLDSQLENRSDKYNDVRNIAWEFVKENGWNEQAKGDWKDAKVIKIVADDQYELLDDSYEGEEVLSVISEEDGNYVTGTPTILIDSTKNEVIGYIATE</sequence>
<comment type="caution">
    <text evidence="1">The sequence shown here is derived from an EMBL/GenBank/DDBJ whole genome shotgun (WGS) entry which is preliminary data.</text>
</comment>
<reference evidence="1 2" key="1">
    <citation type="submission" date="2017-06" db="EMBL/GenBank/DDBJ databases">
        <title>the draft geome sequence of Illustriluteabacillus marina B3227.</title>
        <authorList>
            <person name="He R.-H."/>
            <person name="Du Z.-J."/>
        </authorList>
    </citation>
    <scope>NUCLEOTIDE SEQUENCE [LARGE SCALE GENOMIC DNA]</scope>
    <source>
        <strain evidence="1 2">B3227</strain>
    </source>
</reference>
<protein>
    <submittedName>
        <fullName evidence="1">Uncharacterized protein</fullName>
    </submittedName>
</protein>
<dbReference type="RefSeq" id="WP_101332583.1">
    <property type="nucleotide sequence ID" value="NZ_PJNH01000004.1"/>
</dbReference>
<dbReference type="AlphaFoldDB" id="A0A2I0QR79"/>
<evidence type="ECO:0000313" key="1">
    <source>
        <dbReference type="EMBL" id="PKR76833.1"/>
    </source>
</evidence>
<keyword evidence="2" id="KW-1185">Reference proteome</keyword>
<dbReference type="OrthoDB" id="2455934at2"/>
<proteinExistence type="predicted"/>